<dbReference type="SUPFAM" id="SSF52540">
    <property type="entry name" value="P-loop containing nucleoside triphosphate hydrolases"/>
    <property type="match status" value="1"/>
</dbReference>
<dbReference type="GO" id="GO:0005886">
    <property type="term" value="C:plasma membrane"/>
    <property type="evidence" value="ECO:0007669"/>
    <property type="project" value="TreeGrafter"/>
</dbReference>
<dbReference type="GO" id="GO:0098796">
    <property type="term" value="C:membrane protein complex"/>
    <property type="evidence" value="ECO:0007669"/>
    <property type="project" value="UniProtKB-ARBA"/>
</dbReference>
<evidence type="ECO:0000313" key="7">
    <source>
        <dbReference type="Proteomes" id="UP000001935"/>
    </source>
</evidence>
<dbReference type="CDD" id="cd03255">
    <property type="entry name" value="ABC_MJ0796_LolCDE_FtsE"/>
    <property type="match status" value="1"/>
</dbReference>
<dbReference type="Gene3D" id="3.40.50.300">
    <property type="entry name" value="P-loop containing nucleotide triphosphate hydrolases"/>
    <property type="match status" value="1"/>
</dbReference>
<dbReference type="OrthoDB" id="9809450at2"/>
<protein>
    <submittedName>
        <fullName evidence="6">ABC transporter, ATPase subunit</fullName>
    </submittedName>
</protein>
<name>Q2IGJ7_ANADE</name>
<reference evidence="6" key="1">
    <citation type="submission" date="2006-01" db="EMBL/GenBank/DDBJ databases">
        <title>Complete sequence of Anaeromyxobacter dehalogenans 2CP-C.</title>
        <authorList>
            <consortium name="US DOE Joint Genome Institute"/>
            <person name="Copeland A."/>
            <person name="Lucas S."/>
            <person name="Lapidus A."/>
            <person name="Barry K."/>
            <person name="Detter J.C."/>
            <person name="Glavina T."/>
            <person name="Hammon N."/>
            <person name="Israni S."/>
            <person name="Pitluck S."/>
            <person name="Brettin T."/>
            <person name="Bruce D."/>
            <person name="Han C."/>
            <person name="Tapia R."/>
            <person name="Gilna P."/>
            <person name="Kiss H."/>
            <person name="Schmutz J."/>
            <person name="Larimer F."/>
            <person name="Land M."/>
            <person name="Kyrpides N."/>
            <person name="Anderson I."/>
            <person name="Sanford R.A."/>
            <person name="Ritalahti K.M."/>
            <person name="Thomas H.S."/>
            <person name="Kirby J.R."/>
            <person name="Zhulin I.B."/>
            <person name="Loeffler F.E."/>
            <person name="Richardson P."/>
        </authorList>
    </citation>
    <scope>NUCLEOTIDE SEQUENCE</scope>
    <source>
        <strain evidence="6">2CP-C</strain>
    </source>
</reference>
<evidence type="ECO:0000256" key="4">
    <source>
        <dbReference type="ARBA" id="ARBA00038388"/>
    </source>
</evidence>
<proteinExistence type="inferred from homology"/>
<dbReference type="SMART" id="SM00382">
    <property type="entry name" value="AAA"/>
    <property type="match status" value="1"/>
</dbReference>
<feature type="domain" description="ABC transporter" evidence="5">
    <location>
        <begin position="4"/>
        <end position="235"/>
    </location>
</feature>
<dbReference type="PROSITE" id="PS50893">
    <property type="entry name" value="ABC_TRANSPORTER_2"/>
    <property type="match status" value="1"/>
</dbReference>
<dbReference type="PANTHER" id="PTHR24220:SF86">
    <property type="entry name" value="ABC TRANSPORTER ABCH.1"/>
    <property type="match status" value="1"/>
</dbReference>
<dbReference type="GO" id="GO:0016887">
    <property type="term" value="F:ATP hydrolysis activity"/>
    <property type="evidence" value="ECO:0007669"/>
    <property type="project" value="InterPro"/>
</dbReference>
<dbReference type="InterPro" id="IPR003593">
    <property type="entry name" value="AAA+_ATPase"/>
</dbReference>
<keyword evidence="3" id="KW-0067">ATP-binding</keyword>
<dbReference type="AlphaFoldDB" id="Q2IGJ7"/>
<sequence length="236" mass="25156">MSIVAVQGVSKDYMLGKTVVPALRDVTLEIGRGEFLSIAGPSGSGKTTLLNLIGCVDTPTTGVVQVDGKDTSRLSERQLTDLRLRTIGFIFQSFNLVQVLSVFQNVEFPLLLQGGLSRRDREGRVMGLLEAVGIASHARHRPSELSGGQRQRVAVARALVTAPSLVLADEPTANLDSATGENIIDLMKEMNARDGTTFVFSTHDPKVMAHASAVIRIADGRIVGREAGHGAAEAAR</sequence>
<dbReference type="RefSeq" id="WP_011422985.1">
    <property type="nucleotide sequence ID" value="NC_007760.1"/>
</dbReference>
<dbReference type="Proteomes" id="UP000001935">
    <property type="component" value="Chromosome"/>
</dbReference>
<dbReference type="InterPro" id="IPR015854">
    <property type="entry name" value="ABC_transpr_LolD-like"/>
</dbReference>
<gene>
    <name evidence="6" type="ordered locus">Adeh_3939</name>
</gene>
<keyword evidence="1" id="KW-0813">Transport</keyword>
<evidence type="ECO:0000313" key="6">
    <source>
        <dbReference type="EMBL" id="ABC83703.1"/>
    </source>
</evidence>
<evidence type="ECO:0000256" key="1">
    <source>
        <dbReference type="ARBA" id="ARBA00022448"/>
    </source>
</evidence>
<dbReference type="InterPro" id="IPR017871">
    <property type="entry name" value="ABC_transporter-like_CS"/>
</dbReference>
<dbReference type="InterPro" id="IPR003439">
    <property type="entry name" value="ABC_transporter-like_ATP-bd"/>
</dbReference>
<dbReference type="GO" id="GO:0022857">
    <property type="term" value="F:transmembrane transporter activity"/>
    <property type="evidence" value="ECO:0007669"/>
    <property type="project" value="UniProtKB-ARBA"/>
</dbReference>
<evidence type="ECO:0000256" key="3">
    <source>
        <dbReference type="ARBA" id="ARBA00022840"/>
    </source>
</evidence>
<dbReference type="eggNOG" id="COG1136">
    <property type="taxonomic scope" value="Bacteria"/>
</dbReference>
<comment type="similarity">
    <text evidence="4">Belongs to the ABC transporter superfamily. Macrolide exporter (TC 3.A.1.122) family.</text>
</comment>
<dbReference type="PANTHER" id="PTHR24220">
    <property type="entry name" value="IMPORT ATP-BINDING PROTEIN"/>
    <property type="match status" value="1"/>
</dbReference>
<dbReference type="InterPro" id="IPR017911">
    <property type="entry name" value="MacB-like_ATP-bd"/>
</dbReference>
<evidence type="ECO:0000256" key="2">
    <source>
        <dbReference type="ARBA" id="ARBA00022741"/>
    </source>
</evidence>
<dbReference type="EMBL" id="CP000251">
    <property type="protein sequence ID" value="ABC83703.1"/>
    <property type="molecule type" value="Genomic_DNA"/>
</dbReference>
<evidence type="ECO:0000259" key="5">
    <source>
        <dbReference type="PROSITE" id="PS50893"/>
    </source>
</evidence>
<dbReference type="GO" id="GO:0005524">
    <property type="term" value="F:ATP binding"/>
    <property type="evidence" value="ECO:0007669"/>
    <property type="project" value="UniProtKB-KW"/>
</dbReference>
<dbReference type="HOGENOM" id="CLU_000604_1_22_7"/>
<dbReference type="Pfam" id="PF00005">
    <property type="entry name" value="ABC_tran"/>
    <property type="match status" value="1"/>
</dbReference>
<dbReference type="STRING" id="290397.Adeh_3939"/>
<dbReference type="KEGG" id="ade:Adeh_3939"/>
<keyword evidence="2" id="KW-0547">Nucleotide-binding</keyword>
<organism evidence="6 7">
    <name type="scientific">Anaeromyxobacter dehalogenans (strain 2CP-C)</name>
    <dbReference type="NCBI Taxonomy" id="290397"/>
    <lineage>
        <taxon>Bacteria</taxon>
        <taxon>Pseudomonadati</taxon>
        <taxon>Myxococcota</taxon>
        <taxon>Myxococcia</taxon>
        <taxon>Myxococcales</taxon>
        <taxon>Cystobacterineae</taxon>
        <taxon>Anaeromyxobacteraceae</taxon>
        <taxon>Anaeromyxobacter</taxon>
    </lineage>
</organism>
<accession>Q2IGJ7</accession>
<dbReference type="PROSITE" id="PS00211">
    <property type="entry name" value="ABC_TRANSPORTER_1"/>
    <property type="match status" value="1"/>
</dbReference>
<dbReference type="InterPro" id="IPR027417">
    <property type="entry name" value="P-loop_NTPase"/>
</dbReference>
<dbReference type="FunFam" id="3.40.50.300:FF:000032">
    <property type="entry name" value="Export ABC transporter ATP-binding protein"/>
    <property type="match status" value="1"/>
</dbReference>